<dbReference type="Gramene" id="mRNA:HanXRQr2_Chr14g0638161">
    <property type="protein sequence ID" value="mRNA:HanXRQr2_Chr14g0638161"/>
    <property type="gene ID" value="HanXRQr2_Chr14g0638161"/>
</dbReference>
<protein>
    <recommendedName>
        <fullName evidence="3">Ulp1 protease family, C-terminal catalytic domain-containing protein</fullName>
    </recommendedName>
</protein>
<evidence type="ECO:0008006" key="3">
    <source>
        <dbReference type="Google" id="ProtNLM"/>
    </source>
</evidence>
<keyword evidence="2" id="KW-1185">Reference proteome</keyword>
<name>A0A9K3EA24_HELAN</name>
<evidence type="ECO:0000313" key="2">
    <source>
        <dbReference type="Proteomes" id="UP000215914"/>
    </source>
</evidence>
<dbReference type="AlphaFoldDB" id="A0A9K3EA24"/>
<evidence type="ECO:0000313" key="1">
    <source>
        <dbReference type="EMBL" id="KAF5768591.1"/>
    </source>
</evidence>
<gene>
    <name evidence="1" type="ORF">HanXRQr2_Chr14g0638161</name>
</gene>
<organism evidence="1 2">
    <name type="scientific">Helianthus annuus</name>
    <name type="common">Common sunflower</name>
    <dbReference type="NCBI Taxonomy" id="4232"/>
    <lineage>
        <taxon>Eukaryota</taxon>
        <taxon>Viridiplantae</taxon>
        <taxon>Streptophyta</taxon>
        <taxon>Embryophyta</taxon>
        <taxon>Tracheophyta</taxon>
        <taxon>Spermatophyta</taxon>
        <taxon>Magnoliopsida</taxon>
        <taxon>eudicotyledons</taxon>
        <taxon>Gunneridae</taxon>
        <taxon>Pentapetalae</taxon>
        <taxon>asterids</taxon>
        <taxon>campanulids</taxon>
        <taxon>Asterales</taxon>
        <taxon>Asteraceae</taxon>
        <taxon>Asteroideae</taxon>
        <taxon>Heliantheae alliance</taxon>
        <taxon>Heliantheae</taxon>
        <taxon>Helianthus</taxon>
    </lineage>
</organism>
<sequence length="69" mass="8391">MVQFKQQDGSWECGFMVIWFMVRFVLKKRFRFSNNIWTQITSVTQEEINMLVENIMTRFFKSVGWLNTS</sequence>
<accession>A0A9K3EA24</accession>
<proteinExistence type="predicted"/>
<reference evidence="1" key="2">
    <citation type="submission" date="2020-06" db="EMBL/GenBank/DDBJ databases">
        <title>Helianthus annuus Genome sequencing and assembly Release 2.</title>
        <authorList>
            <person name="Gouzy J."/>
            <person name="Langlade N."/>
            <person name="Munos S."/>
        </authorList>
    </citation>
    <scope>NUCLEOTIDE SEQUENCE</scope>
    <source>
        <tissue evidence="1">Leaves</tissue>
    </source>
</reference>
<dbReference type="Proteomes" id="UP000215914">
    <property type="component" value="Unassembled WGS sequence"/>
</dbReference>
<reference evidence="1" key="1">
    <citation type="journal article" date="2017" name="Nature">
        <title>The sunflower genome provides insights into oil metabolism, flowering and Asterid evolution.</title>
        <authorList>
            <person name="Badouin H."/>
            <person name="Gouzy J."/>
            <person name="Grassa C.J."/>
            <person name="Murat F."/>
            <person name="Staton S.E."/>
            <person name="Cottret L."/>
            <person name="Lelandais-Briere C."/>
            <person name="Owens G.L."/>
            <person name="Carrere S."/>
            <person name="Mayjonade B."/>
            <person name="Legrand L."/>
            <person name="Gill N."/>
            <person name="Kane N.C."/>
            <person name="Bowers J.E."/>
            <person name="Hubner S."/>
            <person name="Bellec A."/>
            <person name="Berard A."/>
            <person name="Berges H."/>
            <person name="Blanchet N."/>
            <person name="Boniface M.C."/>
            <person name="Brunel D."/>
            <person name="Catrice O."/>
            <person name="Chaidir N."/>
            <person name="Claudel C."/>
            <person name="Donnadieu C."/>
            <person name="Faraut T."/>
            <person name="Fievet G."/>
            <person name="Helmstetter N."/>
            <person name="King M."/>
            <person name="Knapp S.J."/>
            <person name="Lai Z."/>
            <person name="Le Paslier M.C."/>
            <person name="Lippi Y."/>
            <person name="Lorenzon L."/>
            <person name="Mandel J.R."/>
            <person name="Marage G."/>
            <person name="Marchand G."/>
            <person name="Marquand E."/>
            <person name="Bret-Mestries E."/>
            <person name="Morien E."/>
            <person name="Nambeesan S."/>
            <person name="Nguyen T."/>
            <person name="Pegot-Espagnet P."/>
            <person name="Pouilly N."/>
            <person name="Raftis F."/>
            <person name="Sallet E."/>
            <person name="Schiex T."/>
            <person name="Thomas J."/>
            <person name="Vandecasteele C."/>
            <person name="Vares D."/>
            <person name="Vear F."/>
            <person name="Vautrin S."/>
            <person name="Crespi M."/>
            <person name="Mangin B."/>
            <person name="Burke J.M."/>
            <person name="Salse J."/>
            <person name="Munos S."/>
            <person name="Vincourt P."/>
            <person name="Rieseberg L.H."/>
            <person name="Langlade N.B."/>
        </authorList>
    </citation>
    <scope>NUCLEOTIDE SEQUENCE</scope>
    <source>
        <tissue evidence="1">Leaves</tissue>
    </source>
</reference>
<comment type="caution">
    <text evidence="1">The sequence shown here is derived from an EMBL/GenBank/DDBJ whole genome shotgun (WGS) entry which is preliminary data.</text>
</comment>
<dbReference type="EMBL" id="MNCJ02000329">
    <property type="protein sequence ID" value="KAF5768591.1"/>
    <property type="molecule type" value="Genomic_DNA"/>
</dbReference>